<dbReference type="PANTHER" id="PTHR42944:SF1">
    <property type="entry name" value="ADENINE DNA GLYCOSYLASE"/>
    <property type="match status" value="1"/>
</dbReference>
<organism evidence="16 17">
    <name type="scientific">Eubacterium ramulus</name>
    <dbReference type="NCBI Taxonomy" id="39490"/>
    <lineage>
        <taxon>Bacteria</taxon>
        <taxon>Bacillati</taxon>
        <taxon>Bacillota</taxon>
        <taxon>Clostridia</taxon>
        <taxon>Eubacteriales</taxon>
        <taxon>Eubacteriaceae</taxon>
        <taxon>Eubacterium</taxon>
    </lineage>
</organism>
<dbReference type="GO" id="GO:0032357">
    <property type="term" value="F:oxidized purine DNA binding"/>
    <property type="evidence" value="ECO:0007669"/>
    <property type="project" value="TreeGrafter"/>
</dbReference>
<dbReference type="Proteomes" id="UP000095492">
    <property type="component" value="Unassembled WGS sequence"/>
</dbReference>
<gene>
    <name evidence="16" type="primary">mutY</name>
    <name evidence="16" type="ORF">ERS852448_00719</name>
</gene>
<evidence type="ECO:0000256" key="1">
    <source>
        <dbReference type="ARBA" id="ARBA00000843"/>
    </source>
</evidence>
<dbReference type="Pfam" id="PF00633">
    <property type="entry name" value="HHH"/>
    <property type="match status" value="1"/>
</dbReference>
<dbReference type="NCBIfam" id="TIGR01084">
    <property type="entry name" value="mutY"/>
    <property type="match status" value="1"/>
</dbReference>
<dbReference type="Gene3D" id="3.90.79.10">
    <property type="entry name" value="Nucleoside Triphosphate Pyrophosphohydrolase"/>
    <property type="match status" value="1"/>
</dbReference>
<keyword evidence="6" id="KW-0004">4Fe-4S</keyword>
<proteinExistence type="inferred from homology"/>
<dbReference type="Gene3D" id="1.10.340.30">
    <property type="entry name" value="Hypothetical protein, domain 2"/>
    <property type="match status" value="1"/>
</dbReference>
<dbReference type="GO" id="GO:0000701">
    <property type="term" value="F:purine-specific mismatch base pair DNA N-glycosylase activity"/>
    <property type="evidence" value="ECO:0007669"/>
    <property type="project" value="UniProtKB-EC"/>
</dbReference>
<dbReference type="SMART" id="SM00478">
    <property type="entry name" value="ENDO3c"/>
    <property type="match status" value="1"/>
</dbReference>
<name>A0A173S1B5_EUBRA</name>
<keyword evidence="7" id="KW-0479">Metal-binding</keyword>
<evidence type="ECO:0000256" key="4">
    <source>
        <dbReference type="ARBA" id="ARBA00012045"/>
    </source>
</evidence>
<evidence type="ECO:0000256" key="9">
    <source>
        <dbReference type="ARBA" id="ARBA00022801"/>
    </source>
</evidence>
<evidence type="ECO:0000256" key="8">
    <source>
        <dbReference type="ARBA" id="ARBA00022763"/>
    </source>
</evidence>
<dbReference type="InterPro" id="IPR044298">
    <property type="entry name" value="MIG/MutY"/>
</dbReference>
<dbReference type="GO" id="GO:0006284">
    <property type="term" value="P:base-excision repair"/>
    <property type="evidence" value="ECO:0007669"/>
    <property type="project" value="UniProtKB-UniRule"/>
</dbReference>
<comment type="cofactor">
    <cofactor evidence="14">
        <name>[4Fe-4S] cluster</name>
        <dbReference type="ChEBI" id="CHEBI:49883"/>
    </cofactor>
    <text evidence="14">Binds 1 [4Fe-4S] cluster.</text>
</comment>
<evidence type="ECO:0000256" key="3">
    <source>
        <dbReference type="ARBA" id="ARBA00008343"/>
    </source>
</evidence>
<dbReference type="GO" id="GO:0006298">
    <property type="term" value="P:mismatch repair"/>
    <property type="evidence" value="ECO:0007669"/>
    <property type="project" value="TreeGrafter"/>
</dbReference>
<keyword evidence="8 14" id="KW-0227">DNA damage</keyword>
<evidence type="ECO:0000256" key="10">
    <source>
        <dbReference type="ARBA" id="ARBA00023004"/>
    </source>
</evidence>
<evidence type="ECO:0000256" key="13">
    <source>
        <dbReference type="ARBA" id="ARBA00023295"/>
    </source>
</evidence>
<evidence type="ECO:0000256" key="14">
    <source>
        <dbReference type="RuleBase" id="RU365096"/>
    </source>
</evidence>
<dbReference type="InterPro" id="IPR000445">
    <property type="entry name" value="HhH_motif"/>
</dbReference>
<dbReference type="OrthoDB" id="9802365at2"/>
<dbReference type="InterPro" id="IPR015797">
    <property type="entry name" value="NUDIX_hydrolase-like_dom_sf"/>
</dbReference>
<dbReference type="Gene3D" id="1.10.1670.10">
    <property type="entry name" value="Helix-hairpin-Helix base-excision DNA repair enzymes (C-terminal)"/>
    <property type="match status" value="1"/>
</dbReference>
<sequence>MLEEFQLEQIVKPLLAWFEKNARTLPWRSISTPYRVWVSEIMLQQTRVEAVKPYFERFMHALPDVKSLAECEEERLLKLWEGLGYYNRVRNMQIAAQTVMEQYDGKLPADYEKLLELKGIGHYTAGAIASIAYGIPVPAVDGNVLRILMRVSADNSDIMKQSVKTRVEQALQQVIPQDCAGSFNQALMELGAIVCVPNGEPLCDQCPWYSFCETRKRGLWQELPVKKKAKGRRIEERTVLVIRDGERVVLKRRPKKGLLAGLYEFPNEPGTLTEDEALRVVQDMHLHPMRIQRLEEAKHIFSHVEWHMQGYMVEVDSLTREEAGLLFVEAAHSEEAYPIPAAFAAYTKYMNIRLGNERFKEK</sequence>
<evidence type="ECO:0000256" key="12">
    <source>
        <dbReference type="ARBA" id="ARBA00023204"/>
    </source>
</evidence>
<dbReference type="SUPFAM" id="SSF55811">
    <property type="entry name" value="Nudix"/>
    <property type="match status" value="1"/>
</dbReference>
<dbReference type="InterPro" id="IPR029119">
    <property type="entry name" value="MutY_C"/>
</dbReference>
<dbReference type="Pfam" id="PF14815">
    <property type="entry name" value="NUDIX_4"/>
    <property type="match status" value="1"/>
</dbReference>
<dbReference type="InterPro" id="IPR005760">
    <property type="entry name" value="A/G_AdeGlyc_MutY"/>
</dbReference>
<evidence type="ECO:0000259" key="15">
    <source>
        <dbReference type="SMART" id="SM00478"/>
    </source>
</evidence>
<evidence type="ECO:0000256" key="11">
    <source>
        <dbReference type="ARBA" id="ARBA00023014"/>
    </source>
</evidence>
<dbReference type="InterPro" id="IPR011257">
    <property type="entry name" value="DNA_glycosylase"/>
</dbReference>
<dbReference type="PANTHER" id="PTHR42944">
    <property type="entry name" value="ADENINE DNA GLYCOSYLASE"/>
    <property type="match status" value="1"/>
</dbReference>
<dbReference type="FunFam" id="1.10.340.30:FF:000002">
    <property type="entry name" value="Adenine DNA glycosylase"/>
    <property type="match status" value="1"/>
</dbReference>
<evidence type="ECO:0000256" key="5">
    <source>
        <dbReference type="ARBA" id="ARBA00022023"/>
    </source>
</evidence>
<dbReference type="GO" id="GO:0035485">
    <property type="term" value="F:adenine/guanine mispair binding"/>
    <property type="evidence" value="ECO:0007669"/>
    <property type="project" value="TreeGrafter"/>
</dbReference>
<protein>
    <recommendedName>
        <fullName evidence="5 14">Adenine DNA glycosylase</fullName>
        <ecNumber evidence="4 14">3.2.2.31</ecNumber>
    </recommendedName>
</protein>
<dbReference type="GO" id="GO:0051539">
    <property type="term" value="F:4 iron, 4 sulfur cluster binding"/>
    <property type="evidence" value="ECO:0007669"/>
    <property type="project" value="UniProtKB-UniRule"/>
</dbReference>
<keyword evidence="12" id="KW-0234">DNA repair</keyword>
<dbReference type="CDD" id="cd00056">
    <property type="entry name" value="ENDO3c"/>
    <property type="match status" value="1"/>
</dbReference>
<evidence type="ECO:0000256" key="6">
    <source>
        <dbReference type="ARBA" id="ARBA00022485"/>
    </source>
</evidence>
<dbReference type="CDD" id="cd03431">
    <property type="entry name" value="NUDIX_DNA_Glycosylase_C-MutY"/>
    <property type="match status" value="1"/>
</dbReference>
<keyword evidence="11" id="KW-0411">Iron-sulfur</keyword>
<dbReference type="GO" id="GO:0034039">
    <property type="term" value="F:8-oxo-7,8-dihydroguanine DNA N-glycosylase activity"/>
    <property type="evidence" value="ECO:0007669"/>
    <property type="project" value="TreeGrafter"/>
</dbReference>
<reference evidence="16 17" key="1">
    <citation type="submission" date="2015-09" db="EMBL/GenBank/DDBJ databases">
        <authorList>
            <consortium name="Pathogen Informatics"/>
        </authorList>
    </citation>
    <scope>NUCLEOTIDE SEQUENCE [LARGE SCALE GENOMIC DNA]</scope>
    <source>
        <strain evidence="16 17">2789STDY5608891</strain>
    </source>
</reference>
<evidence type="ECO:0000313" key="17">
    <source>
        <dbReference type="Proteomes" id="UP000095492"/>
    </source>
</evidence>
<dbReference type="STRING" id="39490.ERS852448_00719"/>
<dbReference type="InterPro" id="IPR003265">
    <property type="entry name" value="HhH-GPD_domain"/>
</dbReference>
<keyword evidence="10 14" id="KW-0408">Iron</keyword>
<dbReference type="Pfam" id="PF00730">
    <property type="entry name" value="HhH-GPD"/>
    <property type="match status" value="1"/>
</dbReference>
<keyword evidence="13 14" id="KW-0326">Glycosidase</keyword>
<dbReference type="EMBL" id="CYYA01000004">
    <property type="protein sequence ID" value="CUM84204.1"/>
    <property type="molecule type" value="Genomic_DNA"/>
</dbReference>
<comment type="similarity">
    <text evidence="3 14">Belongs to the Nth/MutY family.</text>
</comment>
<dbReference type="GO" id="GO:0046872">
    <property type="term" value="F:metal ion binding"/>
    <property type="evidence" value="ECO:0007669"/>
    <property type="project" value="UniProtKB-UniRule"/>
</dbReference>
<comment type="function">
    <text evidence="2">Adenine glycosylase active on G-A mispairs. MutY also corrects error-prone DNA synthesis past GO lesions which are due to the oxidatively damaged form of guanine: 7,8-dihydro-8-oxoguanine (8-oxo-dGTP).</text>
</comment>
<evidence type="ECO:0000256" key="2">
    <source>
        <dbReference type="ARBA" id="ARBA00002933"/>
    </source>
</evidence>
<dbReference type="EC" id="3.2.2.31" evidence="4 14"/>
<feature type="domain" description="HhH-GPD" evidence="15">
    <location>
        <begin position="42"/>
        <end position="193"/>
    </location>
</feature>
<dbReference type="GeneID" id="97391438"/>
<dbReference type="InterPro" id="IPR023170">
    <property type="entry name" value="HhH_base_excis_C"/>
</dbReference>
<accession>A0A173S1B5</accession>
<evidence type="ECO:0000256" key="7">
    <source>
        <dbReference type="ARBA" id="ARBA00022723"/>
    </source>
</evidence>
<keyword evidence="9 16" id="KW-0378">Hydrolase</keyword>
<dbReference type="RefSeq" id="WP_055289458.1">
    <property type="nucleotide sequence ID" value="NZ_CP173382.1"/>
</dbReference>
<dbReference type="SUPFAM" id="SSF48150">
    <property type="entry name" value="DNA-glycosylase"/>
    <property type="match status" value="1"/>
</dbReference>
<dbReference type="AlphaFoldDB" id="A0A173S1B5"/>
<comment type="catalytic activity">
    <reaction evidence="1 14">
        <text>Hydrolyzes free adenine bases from 7,8-dihydro-8-oxoguanine:adenine mismatched double-stranded DNA, leaving an apurinic site.</text>
        <dbReference type="EC" id="3.2.2.31"/>
    </reaction>
</comment>
<evidence type="ECO:0000313" key="16">
    <source>
        <dbReference type="EMBL" id="CUM84204.1"/>
    </source>
</evidence>